<gene>
    <name evidence="1" type="ORF">UFOVP445_9</name>
</gene>
<name>A0A6J5MB49_9CAUD</name>
<accession>A0A6J5MB49</accession>
<proteinExistence type="predicted"/>
<dbReference type="EMBL" id="LR796406">
    <property type="protein sequence ID" value="CAB4142206.1"/>
    <property type="molecule type" value="Genomic_DNA"/>
</dbReference>
<organism evidence="1">
    <name type="scientific">uncultured Caudovirales phage</name>
    <dbReference type="NCBI Taxonomy" id="2100421"/>
    <lineage>
        <taxon>Viruses</taxon>
        <taxon>Duplodnaviria</taxon>
        <taxon>Heunggongvirae</taxon>
        <taxon>Uroviricota</taxon>
        <taxon>Caudoviricetes</taxon>
        <taxon>Peduoviridae</taxon>
        <taxon>Maltschvirus</taxon>
        <taxon>Maltschvirus maltsch</taxon>
    </lineage>
</organism>
<protein>
    <submittedName>
        <fullName evidence="1">Uncharacterized protein</fullName>
    </submittedName>
</protein>
<sequence length="376" mass="40381">MTYTAPTVNYSATNNGTYTTLTGVQSVNINRGRQRFQDPFPQSSCTIELIPANTYALPLAIGQFIDVRDSNSSSSPCYFAGQITDVNRTYDVPYNSVTGAAPGDRITITASGGTGALGSALLSAYSLPSQAVSVSLDNIVSNANVTYIYEETFVLNSAQTLDGSVLDAVNTLLQTGQMLMDDLDTERLGTKRGLFVYKNSANQFLGLAYSDTNFRRYKTLQYESSAQSTFNWVEVAATGIWTTVTAKGAAPFNALKYTTFNVNQADTSSLSNYLYELLSGQLTPVPFTLSTDTNSFDACMYVAQLANALGQRPAIGEIASITFRGTTVSAQVQGLSANFYPDHGSVQLFFSPSLGTPFTLDSSTNGVLNTNRLGFP</sequence>
<evidence type="ECO:0000313" key="1">
    <source>
        <dbReference type="EMBL" id="CAB4142206.1"/>
    </source>
</evidence>
<reference evidence="1" key="1">
    <citation type="submission" date="2020-04" db="EMBL/GenBank/DDBJ databases">
        <authorList>
            <person name="Chiriac C."/>
            <person name="Salcher M."/>
            <person name="Ghai R."/>
            <person name="Kavagutti S V."/>
        </authorList>
    </citation>
    <scope>NUCLEOTIDE SEQUENCE</scope>
</reference>